<dbReference type="AlphaFoldDB" id="A0A6L2L512"/>
<comment type="caution">
    <text evidence="2">The sequence shown here is derived from an EMBL/GenBank/DDBJ whole genome shotgun (WGS) entry which is preliminary data.</text>
</comment>
<feature type="compositionally biased region" description="Low complexity" evidence="1">
    <location>
        <begin position="368"/>
        <end position="381"/>
    </location>
</feature>
<feature type="region of interest" description="Disordered" evidence="1">
    <location>
        <begin position="297"/>
        <end position="383"/>
    </location>
</feature>
<organism evidence="2">
    <name type="scientific">Tanacetum cinerariifolium</name>
    <name type="common">Dalmatian daisy</name>
    <name type="synonym">Chrysanthemum cinerariifolium</name>
    <dbReference type="NCBI Taxonomy" id="118510"/>
    <lineage>
        <taxon>Eukaryota</taxon>
        <taxon>Viridiplantae</taxon>
        <taxon>Streptophyta</taxon>
        <taxon>Embryophyta</taxon>
        <taxon>Tracheophyta</taxon>
        <taxon>Spermatophyta</taxon>
        <taxon>Magnoliopsida</taxon>
        <taxon>eudicotyledons</taxon>
        <taxon>Gunneridae</taxon>
        <taxon>Pentapetalae</taxon>
        <taxon>asterids</taxon>
        <taxon>campanulids</taxon>
        <taxon>Asterales</taxon>
        <taxon>Asteraceae</taxon>
        <taxon>Asteroideae</taxon>
        <taxon>Anthemideae</taxon>
        <taxon>Anthemidinae</taxon>
        <taxon>Tanacetum</taxon>
    </lineage>
</organism>
<gene>
    <name evidence="2" type="ORF">Tci_027212</name>
</gene>
<protein>
    <submittedName>
        <fullName evidence="2">Alpha/beta hydrolases superfamily protein</fullName>
    </submittedName>
</protein>
<reference evidence="2" key="1">
    <citation type="journal article" date="2019" name="Sci. Rep.">
        <title>Draft genome of Tanacetum cinerariifolium, the natural source of mosquito coil.</title>
        <authorList>
            <person name="Yamashiro T."/>
            <person name="Shiraishi A."/>
            <person name="Satake H."/>
            <person name="Nakayama K."/>
        </authorList>
    </citation>
    <scope>NUCLEOTIDE SEQUENCE</scope>
</reference>
<accession>A0A6L2L512</accession>
<dbReference type="GO" id="GO:0016787">
    <property type="term" value="F:hydrolase activity"/>
    <property type="evidence" value="ECO:0007669"/>
    <property type="project" value="UniProtKB-KW"/>
</dbReference>
<evidence type="ECO:0000313" key="2">
    <source>
        <dbReference type="EMBL" id="GEU55234.1"/>
    </source>
</evidence>
<evidence type="ECO:0000256" key="1">
    <source>
        <dbReference type="SAM" id="MobiDB-lite"/>
    </source>
</evidence>
<name>A0A6L2L512_TANCI</name>
<feature type="region of interest" description="Disordered" evidence="1">
    <location>
        <begin position="145"/>
        <end position="173"/>
    </location>
</feature>
<keyword evidence="2" id="KW-0378">Hydrolase</keyword>
<sequence length="919" mass="101149">MKLNWDGPHMPLLAPMLVVPAAGDGADAVAAGAAAAHDVLPPSVPLTHSSPSTHVPENVPAGAGIHAASTTISAGSSLDAAVHSAVAPSSSITTAADKGKAPMVDDSHPADLLSEQERVLKNLYDSQLGEELAKKIHAEQEAEFARQQEELAQKAQAERVASPTEHGLGLSDQRRRELDAAQLIYTEADWVDLLAKIATNSALSKQLLGDDLTEDNMNERLGMLLLRKRCELAEQFRVKPMTKTQQRDYMRDFVKNNSASVYNQGWTMKKVKALSIAQLQLEFEYIQQHLERSNLQNFRRSTFRPKPTLDAPSAKRANPGVPQVPTASSQVPTSVPDAPTFAADASVSAATTPEVPAAESRPSDTPTASVHVSVEHSVAASTQSSLRRRRKYIAKKRVTPIMDMADAALIKFDSDSGSNDDPLPYVPYAGWEMVPSPLGFVHAYHDMAGHTKHFTTLRELLHMVEKTDLQKLLGQLAHSQLASLSSCSGSYFGDCGWTGHLHVCRCLLSSHGSYFGAYAETWIGGFSCWFSTTPQLVFSSPWLTTKKELTHHEGTALSWLVQEQTALGKDKSNPLTVGSLLKTTWASIHHFLTNEVLASPEQTAPGKDVSNPFTAVMVCQKPLGYFSSTMIHVPRAELVFNPPGLKALDEGYSSNNYVWKFLRALHPNWRAKATAIKESKDLTSLSLDELIGNLKVYEMIIKKDSKIVKAKGERKSLDLKAKKESSNDECSTSGSDDEEYTMASRDFKKFFKRSGRFICLRVDLEPDEWINDNGFSKHMTGNRKLVSTYKAYSGGNVVFGSNLRGWQRVTFSGHDSEITKDGKVIGRGYTQNSKAYIILNKHTIKIKQSLNVTFNETPPPSNTSLLVDDELDEEKAIKVTEKENLENDIEDETLEIDELVNIKESRNNPLENVIGNLNL</sequence>
<proteinExistence type="predicted"/>
<dbReference type="EMBL" id="BKCJ010003462">
    <property type="protein sequence ID" value="GEU55234.1"/>
    <property type="molecule type" value="Genomic_DNA"/>
</dbReference>